<dbReference type="AlphaFoldDB" id="A0A0N4TL91"/>
<name>A0A0N4TL91_BRUPA</name>
<keyword evidence="2" id="KW-1185">Reference proteome</keyword>
<organism evidence="3">
    <name type="scientific">Brugia pahangi</name>
    <name type="common">Filarial nematode worm</name>
    <dbReference type="NCBI Taxonomy" id="6280"/>
    <lineage>
        <taxon>Eukaryota</taxon>
        <taxon>Metazoa</taxon>
        <taxon>Ecdysozoa</taxon>
        <taxon>Nematoda</taxon>
        <taxon>Chromadorea</taxon>
        <taxon>Rhabditida</taxon>
        <taxon>Spirurina</taxon>
        <taxon>Spiruromorpha</taxon>
        <taxon>Filarioidea</taxon>
        <taxon>Onchocercidae</taxon>
        <taxon>Brugia</taxon>
    </lineage>
</organism>
<evidence type="ECO:0000313" key="3">
    <source>
        <dbReference type="WBParaSite" id="BPAG_0000914201-mRNA-1"/>
    </source>
</evidence>
<sequence>MTEEHSRGPMGTSTLDAEFEFFRKWLNELECLENVSAWENHKLESELAILGNKESVLVKDHPPVSDRLPDGAYEKSFSLEFTLYEAVLYDCPDLVSSYIETILKTVMVFEVITGAPNLTRVYNNLAGKFMDEVANFTGHQALVNLQFDHKSQMSRILILSSFVSGDPMAFMSIAVQQKNSTAS</sequence>
<proteinExistence type="predicted"/>
<dbReference type="WBParaSite" id="BPAG_0000914201-mRNA-1">
    <property type="protein sequence ID" value="BPAG_0000914201-mRNA-1"/>
    <property type="gene ID" value="BPAG_0000914201"/>
</dbReference>
<evidence type="ECO:0000313" key="2">
    <source>
        <dbReference type="Proteomes" id="UP000278627"/>
    </source>
</evidence>
<evidence type="ECO:0000313" key="1">
    <source>
        <dbReference type="EMBL" id="VDN90290.1"/>
    </source>
</evidence>
<dbReference type="Proteomes" id="UP000278627">
    <property type="component" value="Unassembled WGS sequence"/>
</dbReference>
<reference evidence="1 2" key="2">
    <citation type="submission" date="2018-11" db="EMBL/GenBank/DDBJ databases">
        <authorList>
            <consortium name="Pathogen Informatics"/>
        </authorList>
    </citation>
    <scope>NUCLEOTIDE SEQUENCE [LARGE SCALE GENOMIC DNA]</scope>
</reference>
<accession>A0A0N4TL91</accession>
<protein>
    <submittedName>
        <fullName evidence="3">Exocyst complex component Sec8</fullName>
    </submittedName>
</protein>
<gene>
    <name evidence="1" type="ORF">BPAG_LOCUS9104</name>
</gene>
<dbReference type="EMBL" id="UZAD01013147">
    <property type="protein sequence ID" value="VDN90290.1"/>
    <property type="molecule type" value="Genomic_DNA"/>
</dbReference>
<reference evidence="3" key="1">
    <citation type="submission" date="2017-02" db="UniProtKB">
        <authorList>
            <consortium name="WormBaseParasite"/>
        </authorList>
    </citation>
    <scope>IDENTIFICATION</scope>
</reference>